<dbReference type="InterPro" id="IPR032466">
    <property type="entry name" value="Metal_Hydrolase"/>
</dbReference>
<keyword evidence="4" id="KW-1185">Reference proteome</keyword>
<gene>
    <name evidence="3" type="ORF">KZC51_13015</name>
</gene>
<organism evidence="3 4">
    <name type="scientific">Microbacterium croceum</name>
    <dbReference type="NCBI Taxonomy" id="2851645"/>
    <lineage>
        <taxon>Bacteria</taxon>
        <taxon>Bacillati</taxon>
        <taxon>Actinomycetota</taxon>
        <taxon>Actinomycetes</taxon>
        <taxon>Micrococcales</taxon>
        <taxon>Microbacteriaceae</taxon>
        <taxon>Microbacterium</taxon>
    </lineage>
</organism>
<dbReference type="Pfam" id="PF01979">
    <property type="entry name" value="Amidohydro_1"/>
    <property type="match status" value="1"/>
</dbReference>
<dbReference type="Proteomes" id="UP001300096">
    <property type="component" value="Unassembled WGS sequence"/>
</dbReference>
<evidence type="ECO:0000256" key="1">
    <source>
        <dbReference type="ARBA" id="ARBA00022801"/>
    </source>
</evidence>
<accession>A0ABT0FG77</accession>
<protein>
    <submittedName>
        <fullName evidence="3">Amidohydrolase family protein</fullName>
    </submittedName>
</protein>
<dbReference type="Gene3D" id="3.20.20.140">
    <property type="entry name" value="Metal-dependent hydrolases"/>
    <property type="match status" value="1"/>
</dbReference>
<evidence type="ECO:0000313" key="4">
    <source>
        <dbReference type="Proteomes" id="UP001300096"/>
    </source>
</evidence>
<dbReference type="InterPro" id="IPR006680">
    <property type="entry name" value="Amidohydro-rel"/>
</dbReference>
<dbReference type="PANTHER" id="PTHR43794">
    <property type="entry name" value="AMINOHYDROLASE SSNA-RELATED"/>
    <property type="match status" value="1"/>
</dbReference>
<dbReference type="EMBL" id="JAHWXN010000001">
    <property type="protein sequence ID" value="MCK2037053.1"/>
    <property type="molecule type" value="Genomic_DNA"/>
</dbReference>
<name>A0ABT0FG77_9MICO</name>
<dbReference type="Gene3D" id="2.30.40.10">
    <property type="entry name" value="Urease, subunit C, domain 1"/>
    <property type="match status" value="1"/>
</dbReference>
<dbReference type="SUPFAM" id="SSF51338">
    <property type="entry name" value="Composite domain of metallo-dependent hydrolases"/>
    <property type="match status" value="1"/>
</dbReference>
<keyword evidence="1" id="KW-0378">Hydrolase</keyword>
<proteinExistence type="predicted"/>
<reference evidence="3 4" key="1">
    <citation type="submission" date="2021-06" db="EMBL/GenBank/DDBJ databases">
        <title>Genome-based taxonomic framework of Microbacterium strains isolated from marine environment, the description of four new species and reclassification of four preexisting species.</title>
        <authorList>
            <person name="Lee S.D."/>
            <person name="Kim S.-M."/>
            <person name="Byeon Y.-S."/>
            <person name="Yang H.L."/>
            <person name="Kim I.S."/>
        </authorList>
    </citation>
    <scope>NUCLEOTIDE SEQUENCE [LARGE SCALE GENOMIC DNA]</scope>
    <source>
        <strain evidence="3 4">SSW1-49</strain>
    </source>
</reference>
<sequence>MLPERSDLLLRNAHILSLEADVPEGRGDVLIRDGVLAAIGQGLTAPAGVEVIDATGHIAMPGFIDTHWHLWNSLLRGTVGDAPGRDYFSVKRGIAPHFDLDDFYWSARFALAEAVQNGITTVHNWDHNVRDAGDVDANLQAQIDSGLRGRFSYGPRDSSAATEMMDFEGLDAARARWSAARLDHRIHFGVALRGPYRTSTDLSQREWRGARERGMPITMHCDRCLRENGCTSCGLTRLDREGLLGPDVQVVHAIHASPADVEAVARTGTKISVSPLSEMRTMGFPQVTEFLEAGALTSLSVDTLAMPANADVLSTLRALLSAEHARSGRATLTPRIALEMATIRAARDLGIEDLTGSLLPGKRADLLLLDASHSSLLPSGDLVESLIYNGTSSAIRTAICDGRVLMRSGALVQDSARHAISSANERRDALVRRARDAGTWTDN</sequence>
<dbReference type="SUPFAM" id="SSF51556">
    <property type="entry name" value="Metallo-dependent hydrolases"/>
    <property type="match status" value="1"/>
</dbReference>
<evidence type="ECO:0000313" key="3">
    <source>
        <dbReference type="EMBL" id="MCK2037053.1"/>
    </source>
</evidence>
<dbReference type="RefSeq" id="WP_247630373.1">
    <property type="nucleotide sequence ID" value="NZ_JAHWXN010000001.1"/>
</dbReference>
<dbReference type="InterPro" id="IPR050287">
    <property type="entry name" value="MTA/SAH_deaminase"/>
</dbReference>
<dbReference type="InterPro" id="IPR011059">
    <property type="entry name" value="Metal-dep_hydrolase_composite"/>
</dbReference>
<comment type="caution">
    <text evidence="3">The sequence shown here is derived from an EMBL/GenBank/DDBJ whole genome shotgun (WGS) entry which is preliminary data.</text>
</comment>
<evidence type="ECO:0000259" key="2">
    <source>
        <dbReference type="Pfam" id="PF01979"/>
    </source>
</evidence>
<feature type="domain" description="Amidohydrolase-related" evidence="2">
    <location>
        <begin position="58"/>
        <end position="404"/>
    </location>
</feature>
<dbReference type="PANTHER" id="PTHR43794:SF11">
    <property type="entry name" value="AMIDOHYDROLASE-RELATED DOMAIN-CONTAINING PROTEIN"/>
    <property type="match status" value="1"/>
</dbReference>